<dbReference type="InterPro" id="IPR045339">
    <property type="entry name" value="DUF6534"/>
</dbReference>
<dbReference type="EMBL" id="ML181807">
    <property type="protein sequence ID" value="THU75604.1"/>
    <property type="molecule type" value="Genomic_DNA"/>
</dbReference>
<keyword evidence="1" id="KW-0812">Transmembrane</keyword>
<evidence type="ECO:0000313" key="3">
    <source>
        <dbReference type="EMBL" id="THU75604.1"/>
    </source>
</evidence>
<dbReference type="AlphaFoldDB" id="A0A4S8KJE6"/>
<reference evidence="3 4" key="1">
    <citation type="journal article" date="2019" name="Nat. Ecol. Evol.">
        <title>Megaphylogeny resolves global patterns of mushroom evolution.</title>
        <authorList>
            <person name="Varga T."/>
            <person name="Krizsan K."/>
            <person name="Foldi C."/>
            <person name="Dima B."/>
            <person name="Sanchez-Garcia M."/>
            <person name="Sanchez-Ramirez S."/>
            <person name="Szollosi G.J."/>
            <person name="Szarkandi J.G."/>
            <person name="Papp V."/>
            <person name="Albert L."/>
            <person name="Andreopoulos W."/>
            <person name="Angelini C."/>
            <person name="Antonin V."/>
            <person name="Barry K.W."/>
            <person name="Bougher N.L."/>
            <person name="Buchanan P."/>
            <person name="Buyck B."/>
            <person name="Bense V."/>
            <person name="Catcheside P."/>
            <person name="Chovatia M."/>
            <person name="Cooper J."/>
            <person name="Damon W."/>
            <person name="Desjardin D."/>
            <person name="Finy P."/>
            <person name="Geml J."/>
            <person name="Haridas S."/>
            <person name="Hughes K."/>
            <person name="Justo A."/>
            <person name="Karasinski D."/>
            <person name="Kautmanova I."/>
            <person name="Kiss B."/>
            <person name="Kocsube S."/>
            <person name="Kotiranta H."/>
            <person name="LaButti K.M."/>
            <person name="Lechner B.E."/>
            <person name="Liimatainen K."/>
            <person name="Lipzen A."/>
            <person name="Lukacs Z."/>
            <person name="Mihaltcheva S."/>
            <person name="Morgado L.N."/>
            <person name="Niskanen T."/>
            <person name="Noordeloos M.E."/>
            <person name="Ohm R.A."/>
            <person name="Ortiz-Santana B."/>
            <person name="Ovrebo C."/>
            <person name="Racz N."/>
            <person name="Riley R."/>
            <person name="Savchenko A."/>
            <person name="Shiryaev A."/>
            <person name="Soop K."/>
            <person name="Spirin V."/>
            <person name="Szebenyi C."/>
            <person name="Tomsovsky M."/>
            <person name="Tulloss R.E."/>
            <person name="Uehling J."/>
            <person name="Grigoriev I.V."/>
            <person name="Vagvolgyi C."/>
            <person name="Papp T."/>
            <person name="Martin F.M."/>
            <person name="Miettinen O."/>
            <person name="Hibbett D.S."/>
            <person name="Nagy L.G."/>
        </authorList>
    </citation>
    <scope>NUCLEOTIDE SEQUENCE [LARGE SCALE GENOMIC DNA]</scope>
    <source>
        <strain evidence="3 4">CBS 962.96</strain>
    </source>
</reference>
<keyword evidence="1" id="KW-0472">Membrane</keyword>
<protein>
    <recommendedName>
        <fullName evidence="2">DUF6534 domain-containing protein</fullName>
    </recommendedName>
</protein>
<name>A0A4S8KJE6_DENBC</name>
<feature type="domain" description="DUF6534" evidence="2">
    <location>
        <begin position="61"/>
        <end position="148"/>
    </location>
</feature>
<gene>
    <name evidence="3" type="ORF">K435DRAFT_974757</name>
</gene>
<proteinExistence type="predicted"/>
<dbReference type="Proteomes" id="UP000297245">
    <property type="component" value="Unassembled WGS sequence"/>
</dbReference>
<sequence length="188" mass="20798">MGSIHGEFIRSKDIGVSQHWLFCYPLPNSVQYAGLALRWPFLGLGEGSLPPKILSVWLISSVICDVTIAITLMILLPRALRLLIKSRAKSVVLKIMRVVIETGLITAFSALLQLMFFFIFRNTLFHTIFYYMLAKTYSNSMMAVLNARITGRVWKQVSGLGSIANPAGLVRAGARTANSKTDGDETTT</sequence>
<keyword evidence="1" id="KW-1133">Transmembrane helix</keyword>
<feature type="transmembrane region" description="Helical" evidence="1">
    <location>
        <begin position="54"/>
        <end position="77"/>
    </location>
</feature>
<organism evidence="3 4">
    <name type="scientific">Dendrothele bispora (strain CBS 962.96)</name>
    <dbReference type="NCBI Taxonomy" id="1314807"/>
    <lineage>
        <taxon>Eukaryota</taxon>
        <taxon>Fungi</taxon>
        <taxon>Dikarya</taxon>
        <taxon>Basidiomycota</taxon>
        <taxon>Agaricomycotina</taxon>
        <taxon>Agaricomycetes</taxon>
        <taxon>Agaricomycetidae</taxon>
        <taxon>Agaricales</taxon>
        <taxon>Agaricales incertae sedis</taxon>
        <taxon>Dendrothele</taxon>
    </lineage>
</organism>
<evidence type="ECO:0000313" key="4">
    <source>
        <dbReference type="Proteomes" id="UP000297245"/>
    </source>
</evidence>
<accession>A0A4S8KJE6</accession>
<dbReference type="Pfam" id="PF20152">
    <property type="entry name" value="DUF6534"/>
    <property type="match status" value="1"/>
</dbReference>
<feature type="transmembrane region" description="Helical" evidence="1">
    <location>
        <begin position="98"/>
        <end position="119"/>
    </location>
</feature>
<keyword evidence="4" id="KW-1185">Reference proteome</keyword>
<evidence type="ECO:0000259" key="2">
    <source>
        <dbReference type="Pfam" id="PF20152"/>
    </source>
</evidence>
<feature type="transmembrane region" description="Helical" evidence="1">
    <location>
        <begin position="125"/>
        <end position="145"/>
    </location>
</feature>
<evidence type="ECO:0000256" key="1">
    <source>
        <dbReference type="SAM" id="Phobius"/>
    </source>
</evidence>
<dbReference type="OrthoDB" id="2953893at2759"/>